<reference evidence="2 3" key="1">
    <citation type="submission" date="2018-04" db="EMBL/GenBank/DDBJ databases">
        <title>Genomic Encyclopedia of Archaeal and Bacterial Type Strains, Phase II (KMG-II): from individual species to whole genera.</title>
        <authorList>
            <person name="Goeker M."/>
        </authorList>
    </citation>
    <scope>NUCLEOTIDE SEQUENCE [LARGE SCALE GENOMIC DNA]</scope>
    <source>
        <strain evidence="2 3">DSM 23082</strain>
    </source>
</reference>
<protein>
    <submittedName>
        <fullName evidence="2">Uncharacterized protein</fullName>
    </submittedName>
</protein>
<organism evidence="2 3">
    <name type="scientific">Christiangramia gaetbulicola</name>
    <dbReference type="NCBI Taxonomy" id="703340"/>
    <lineage>
        <taxon>Bacteria</taxon>
        <taxon>Pseudomonadati</taxon>
        <taxon>Bacteroidota</taxon>
        <taxon>Flavobacteriia</taxon>
        <taxon>Flavobacteriales</taxon>
        <taxon>Flavobacteriaceae</taxon>
        <taxon>Christiangramia</taxon>
    </lineage>
</organism>
<dbReference type="SUPFAM" id="SSF48452">
    <property type="entry name" value="TPR-like"/>
    <property type="match status" value="2"/>
</dbReference>
<proteinExistence type="predicted"/>
<dbReference type="Gene3D" id="1.25.40.10">
    <property type="entry name" value="Tetratricopeptide repeat domain"/>
    <property type="match status" value="3"/>
</dbReference>
<evidence type="ECO:0000313" key="2">
    <source>
        <dbReference type="EMBL" id="PTX45103.1"/>
    </source>
</evidence>
<dbReference type="Proteomes" id="UP000244174">
    <property type="component" value="Unassembled WGS sequence"/>
</dbReference>
<feature type="repeat" description="TPR" evidence="1">
    <location>
        <begin position="209"/>
        <end position="242"/>
    </location>
</feature>
<sequence>MRINIFYILLSILIIGCDRQSKEIVSSPGDYNKYLAVQETRTTSPYFELWNSKITADSVELPSFGPVAGQYNSFFESTGDVEYLKKAEKTLEKAVEVANIDKDKYYRSLARNYISQHRFKEALVYADSASYLGKDLPENQHLLFDVHMELGHYIKADSLQKLFADPYDFNYMIRAAKWNDYKGDLDRTIMFMEKARQKAEESKNRSLLLWVYSNIADYYGHAGRIKESYDHYLKTLEIDPANSYAKKGIAWILFSHEDNTEEALRILDSILVSHQSPDLYLLKAEIAESNGNSKLKNESLDNYIKLTSKPEYGEMYNAHNLKVYLAENGNEQKALQLARKEIANRATPETYQMLALAELENGNKAEALQIIENNVAGKTFEPEAQLAMAKVYKANNRKSEVERLKGELLEAKFELGPVTYKEIQAL</sequence>
<dbReference type="InterPro" id="IPR019734">
    <property type="entry name" value="TPR_rpt"/>
</dbReference>
<dbReference type="EMBL" id="QBKQ01000001">
    <property type="protein sequence ID" value="PTX45103.1"/>
    <property type="molecule type" value="Genomic_DNA"/>
</dbReference>
<dbReference type="RefSeq" id="WP_108170997.1">
    <property type="nucleotide sequence ID" value="NZ_QBKQ01000001.1"/>
</dbReference>
<comment type="caution">
    <text evidence="2">The sequence shown here is derived from an EMBL/GenBank/DDBJ whole genome shotgun (WGS) entry which is preliminary data.</text>
</comment>
<accession>A0A2T6AMQ7</accession>
<dbReference type="PROSITE" id="PS50005">
    <property type="entry name" value="TPR"/>
    <property type="match status" value="1"/>
</dbReference>
<dbReference type="InterPro" id="IPR011990">
    <property type="entry name" value="TPR-like_helical_dom_sf"/>
</dbReference>
<evidence type="ECO:0000256" key="1">
    <source>
        <dbReference type="PROSITE-ProRule" id="PRU00339"/>
    </source>
</evidence>
<evidence type="ECO:0000313" key="3">
    <source>
        <dbReference type="Proteomes" id="UP000244174"/>
    </source>
</evidence>
<gene>
    <name evidence="2" type="ORF">C8P64_1093</name>
</gene>
<keyword evidence="3" id="KW-1185">Reference proteome</keyword>
<name>A0A2T6AMQ7_9FLAO</name>
<keyword evidence="1" id="KW-0802">TPR repeat</keyword>
<dbReference type="SMART" id="SM00028">
    <property type="entry name" value="TPR"/>
    <property type="match status" value="2"/>
</dbReference>
<dbReference type="PROSITE" id="PS51257">
    <property type="entry name" value="PROKAR_LIPOPROTEIN"/>
    <property type="match status" value="1"/>
</dbReference>
<dbReference type="OrthoDB" id="1399920at2"/>
<dbReference type="AlphaFoldDB" id="A0A2T6AMQ7"/>